<name>A0A4Q2DA09_9AGAR</name>
<feature type="region of interest" description="Disordered" evidence="1">
    <location>
        <begin position="346"/>
        <end position="368"/>
    </location>
</feature>
<sequence length="434" mass="48792">MNAPLTWLTSTPAMVYEIRRRPEPSTALEDDPIKKFTLHGVKSSGNYIAQEDKTTALPADITDTLEQWVKIEEENPAVGTGGERSVQVYRLSFICLPDKYSWGTSTALSKKEILQFVYTTILNKYAIEKGQSDALDTSTATVHSPPSKEKRISQGADLLLFIQAGNSGEQLNVATKLVAATKPSEWPAKAIANQILVLREILFDGADKPDYDPEAGRMFFDEREVEIFLLLIQSACRKTVGTELETFLRRFCVGRHVANSSLLKAVEDREFQTASELLAFVRPDDKTSRTLILEALGAYSMPMEGIEQAIFQILTKSCSLFFDNVRSEVSRRINARKIPLPSLSRGRRWQLPTQSHNSPDPKYASSYHEPARVLTTTPTQLELRICLQSRPRIRIYSECTGSSRAAAKEQHHSRSLYDQHLHSSEEKRLINLSS</sequence>
<gene>
    <name evidence="2" type="ORF">EST38_g10263</name>
</gene>
<evidence type="ECO:0000313" key="2">
    <source>
        <dbReference type="EMBL" id="RXW15591.1"/>
    </source>
</evidence>
<dbReference type="AlphaFoldDB" id="A0A4Q2DA09"/>
<proteinExistence type="predicted"/>
<evidence type="ECO:0000313" key="3">
    <source>
        <dbReference type="Proteomes" id="UP000290288"/>
    </source>
</evidence>
<reference evidence="2 3" key="1">
    <citation type="submission" date="2019-01" db="EMBL/GenBank/DDBJ databases">
        <title>Draft genome sequence of Psathyrella aberdarensis IHI B618.</title>
        <authorList>
            <person name="Buettner E."/>
            <person name="Kellner H."/>
        </authorList>
    </citation>
    <scope>NUCLEOTIDE SEQUENCE [LARGE SCALE GENOMIC DNA]</scope>
    <source>
        <strain evidence="2 3">IHI B618</strain>
    </source>
</reference>
<evidence type="ECO:0000256" key="1">
    <source>
        <dbReference type="SAM" id="MobiDB-lite"/>
    </source>
</evidence>
<organism evidence="2 3">
    <name type="scientific">Candolleomyces aberdarensis</name>
    <dbReference type="NCBI Taxonomy" id="2316362"/>
    <lineage>
        <taxon>Eukaryota</taxon>
        <taxon>Fungi</taxon>
        <taxon>Dikarya</taxon>
        <taxon>Basidiomycota</taxon>
        <taxon>Agaricomycotina</taxon>
        <taxon>Agaricomycetes</taxon>
        <taxon>Agaricomycetidae</taxon>
        <taxon>Agaricales</taxon>
        <taxon>Agaricineae</taxon>
        <taxon>Psathyrellaceae</taxon>
        <taxon>Candolleomyces</taxon>
    </lineage>
</organism>
<dbReference type="Proteomes" id="UP000290288">
    <property type="component" value="Unassembled WGS sequence"/>
</dbReference>
<protein>
    <submittedName>
        <fullName evidence="2">Uncharacterized protein</fullName>
    </submittedName>
</protein>
<comment type="caution">
    <text evidence="2">The sequence shown here is derived from an EMBL/GenBank/DDBJ whole genome shotgun (WGS) entry which is preliminary data.</text>
</comment>
<dbReference type="EMBL" id="SDEE01000534">
    <property type="protein sequence ID" value="RXW15591.1"/>
    <property type="molecule type" value="Genomic_DNA"/>
</dbReference>
<keyword evidence="3" id="KW-1185">Reference proteome</keyword>
<accession>A0A4Q2DA09</accession>